<feature type="region of interest" description="Disordered" evidence="4">
    <location>
        <begin position="1161"/>
        <end position="1223"/>
    </location>
</feature>
<feature type="domain" description="Mon2/Sec7/BIG1-like dimerisation and cyclophilin-binding" evidence="7">
    <location>
        <begin position="621"/>
        <end position="775"/>
    </location>
</feature>
<dbReference type="PANTHER" id="PTHR34199">
    <property type="entry name" value="NUMOD3 MOTIF FAMILY PROTEIN, EXPRESSED"/>
    <property type="match status" value="1"/>
</dbReference>
<keyword evidence="9" id="KW-1185">Reference proteome</keyword>
<keyword evidence="2" id="KW-0653">Protein transport</keyword>
<feature type="domain" description="Mon2 C-terminal" evidence="6">
    <location>
        <begin position="1419"/>
        <end position="1668"/>
    </location>
</feature>
<dbReference type="Pfam" id="PF16213">
    <property type="entry name" value="DCB"/>
    <property type="match status" value="1"/>
</dbReference>
<accession>A0AAW1RJX0</accession>
<feature type="region of interest" description="Disordered" evidence="4">
    <location>
        <begin position="584"/>
        <end position="622"/>
    </location>
</feature>
<dbReference type="SUPFAM" id="SSF48371">
    <property type="entry name" value="ARM repeat"/>
    <property type="match status" value="1"/>
</dbReference>
<name>A0AAW1RJX0_9CHLO</name>
<dbReference type="InterPro" id="IPR032817">
    <property type="entry name" value="Mon2_C"/>
</dbReference>
<evidence type="ECO:0000259" key="7">
    <source>
        <dbReference type="Pfam" id="PF16213"/>
    </source>
</evidence>
<dbReference type="PANTHER" id="PTHR34199:SF4">
    <property type="entry name" value="ARM REPEAT SUPERFAMILY PROTEIN"/>
    <property type="match status" value="1"/>
</dbReference>
<keyword evidence="3" id="KW-0175">Coiled coil</keyword>
<dbReference type="InterPro" id="IPR016024">
    <property type="entry name" value="ARM-type_fold"/>
</dbReference>
<dbReference type="Pfam" id="PF12783">
    <property type="entry name" value="Sec7-like_HUS"/>
    <property type="match status" value="1"/>
</dbReference>
<protein>
    <recommendedName>
        <fullName evidence="10">Protein MON2 homolog</fullName>
    </recommendedName>
</protein>
<feature type="region of interest" description="Disordered" evidence="4">
    <location>
        <begin position="1"/>
        <end position="23"/>
    </location>
</feature>
<feature type="compositionally biased region" description="Basic and acidic residues" evidence="4">
    <location>
        <begin position="328"/>
        <end position="341"/>
    </location>
</feature>
<evidence type="ECO:0000256" key="2">
    <source>
        <dbReference type="ARBA" id="ARBA00022927"/>
    </source>
</evidence>
<evidence type="ECO:0000313" key="9">
    <source>
        <dbReference type="Proteomes" id="UP001445335"/>
    </source>
</evidence>
<feature type="region of interest" description="Disordered" evidence="4">
    <location>
        <begin position="319"/>
        <end position="347"/>
    </location>
</feature>
<feature type="coiled-coil region" evidence="3">
    <location>
        <begin position="281"/>
        <end position="308"/>
    </location>
</feature>
<proteinExistence type="predicted"/>
<evidence type="ECO:0000256" key="1">
    <source>
        <dbReference type="ARBA" id="ARBA00022448"/>
    </source>
</evidence>
<dbReference type="Pfam" id="PF16206">
    <property type="entry name" value="Mon2_C"/>
    <property type="match status" value="1"/>
</dbReference>
<comment type="caution">
    <text evidence="8">The sequence shown here is derived from an EMBL/GenBank/DDBJ whole genome shotgun (WGS) entry which is preliminary data.</text>
</comment>
<dbReference type="InterPro" id="IPR032629">
    <property type="entry name" value="DCB_dom"/>
</dbReference>
<keyword evidence="1" id="KW-0813">Transport</keyword>
<evidence type="ECO:0000259" key="6">
    <source>
        <dbReference type="Pfam" id="PF16206"/>
    </source>
</evidence>
<dbReference type="GO" id="GO:0015031">
    <property type="term" value="P:protein transport"/>
    <property type="evidence" value="ECO:0007669"/>
    <property type="project" value="UniProtKB-KW"/>
</dbReference>
<evidence type="ECO:0000259" key="5">
    <source>
        <dbReference type="Pfam" id="PF12783"/>
    </source>
</evidence>
<feature type="domain" description="Mon2/Sec7/BIG1-like HUS" evidence="5">
    <location>
        <begin position="809"/>
        <end position="968"/>
    </location>
</feature>
<sequence length="2216" mass="230449">MAEAAARRGARGENRGSPPRRRPTIALVAASNAALAMRQAFTQDEHGCERAAAAHLKLLAKDAPGEDFLRLAAGLTPAAESAAVRRDVACTKCAARSPATERRARWQQYVATRRAAENVVRAERRRRAAAPAAAARLRHILAQRRDAAAARAALKAAVQRRVEQAQAALRSACAASAQQAAQEAEQAALRRRALWLRARDAARCEADGSVRVRNRIAELTAAQAAREAATAAAVARRWAAERQRRAAADATAAAALAAENGAKAGALERRRREEAAAAARAAAGRQQVRELEARALELRQASDLAASELRTSLAAEKQAAAAATTPGRKRDAAKLATERGCDAPAPPAAADERYAAAAKGGARCDTLVTLTLAERRRELVVRAAVRQQAAQRAAEAASWAQHTALKEQRQEAVQRTAEHTERMRAAAAAAAAQVVAARAEAARRRASRDRAEAERLDAAADAAREARAIRAEHRALVAAAAAAVKAERKALQAARRSELLRSGRERFVAVMRSILLVKRAVAKGQASATWEAAALRGLVREAREARVRATAERARLLQRHAAAARALKQRSLAEARQALVAAASAAGAARPSRKPPAADKQATPHWPLTPPSTPRSREARGGTIKAGAERAMLKLRGLAPTDVGQLRSNRAVAGEVLKPFLAACEVKSPKLVSIALASIQKLLANDLVTAEGMLAVTRALEQVEKLNDEGVKLKTLQTALTLMQSPVLAQSEEGVAAVLGLCFRLLADPKNSDSVVNTAAATVRQAVALVFEHVTTAGPVRAAAPAASGAPPLSPRNAGLLAEHGPANAALKLLDDLCMMVTANEAMLKWLRAPALPRPFVLELLDFVLGHSAAVFREIPAFEHALLVRVCMLLTTQLQNLLDPACDPALQVSDLRIVLKVVRTVLCCFHRQLRAKAGVFVEGLIAGTAPACTLWQRINVMQALRALAGDAYILYFLFTTYDLKQECKLNAVTDMVRCFADVMDAATGAPLGEGDDPVQVIAGLYQSKAAGKEWTLDADFGRAPPETGAAYLGMLATDALLAVVAAVEKLTDLAVEGCAPSPDHSGVPLGPPGGALVGPGLARDPVDASVCAVLAGGVWPRVLSALGSLLARSGGEALTLQLLKGYQAFTQAAGLLGLTDARDAFLTSLCTFTLGSASEELLSPSDGRGDASSPTAAGSSGREFHRLASAQPQRGGTAASGGGGGGGGGGGDREGPGGEGGACVLTPKNVQALRTLFNVAHRLAPLLGPSWPRVLETLDALDRILHSPRTTTQEISNGSGGGLPSDLAILAVAASQLFESTRALDTEAVEDVLAGLAIVSARAVPAAVLLPGPPKLFALARMVDVLRVNLHRLRALWPAFQAHVAALLATPRPPVLQRHGEALRAGWPPVLALLEAVPGGSDARAVGAAFQAVQLLAADHLAALPLPLLAHSLRVAALYASQQVDMNVSLTAIALLWNAADQLAKLAAHGDGGGAHMGGERTTVDSAPASKPVHPAAEALSAAHLEALLRQLFSALQGLAGDARPEVRNSAVRTLFAVVVSQGARLGPAAWDECLWQMLFPLLRSVHHMAATSSREEAAAEILGRVRGESVPMLVHHSRNSAQKQWDETLVLALGGMGRLLRAHLPLLAHMPAFSQGWEELMSVVESAVAGGRKEVALAAIAVLTAVLGAHGGGPAVSEEMWRRALRAAGVGVEAASTPSCTVPLMARLALVDAIGQLLAALKSVLRDDDVRGAYVWLQRLACNPYADDDAPMIVHGTLPPVQKAVLCLLPTLAPADAPALWADYLSTLLDLLRPELLTAGPPGPPDVARGRAGAACESSIGSNRDGGARELLSRGGGNVNRHALSAGAMECVIDILARVYRNHAPWQVRAAGFGAVAAALGACMATRHRLYHEQLWRAAAAAWPAVVAAGLPAVHLAYAEAGGGDPGAPAEAWAAMARAFEAFLLGSDATTAAADCAEPAADGAPRSTADGEGAAADAELEAAVLDTLTDVVLTACGAATAEEVARLVAVVDAGVARPRRLAIPASAAGSRFPQLCLRKLYVLCSRGAEAGAPQGCLLQVARTALPVFLARARGMLRGYVAAEAAAAAAAGADLFERPTPGQERASSASGRGLGSRPALDRLALGELLCLLDTLAAMALAPAVADAALPPGSALQALVAVRRAPKGVEARERSHLLSLFPELAACVGGRETRVQAALRELLLAAGAQLGLVAEGF</sequence>
<evidence type="ECO:0000256" key="4">
    <source>
        <dbReference type="SAM" id="MobiDB-lite"/>
    </source>
</evidence>
<dbReference type="Proteomes" id="UP001445335">
    <property type="component" value="Unassembled WGS sequence"/>
</dbReference>
<evidence type="ECO:0008006" key="10">
    <source>
        <dbReference type="Google" id="ProtNLM"/>
    </source>
</evidence>
<dbReference type="EMBL" id="JALJOU010000034">
    <property type="protein sequence ID" value="KAK9834027.1"/>
    <property type="molecule type" value="Genomic_DNA"/>
</dbReference>
<feature type="compositionally biased region" description="Gly residues" evidence="4">
    <location>
        <begin position="1198"/>
        <end position="1210"/>
    </location>
</feature>
<evidence type="ECO:0000313" key="8">
    <source>
        <dbReference type="EMBL" id="KAK9834027.1"/>
    </source>
</evidence>
<evidence type="ECO:0000256" key="3">
    <source>
        <dbReference type="SAM" id="Coils"/>
    </source>
</evidence>
<dbReference type="InterPro" id="IPR032691">
    <property type="entry name" value="Mon2/Sec7/BIG1-like_HUS"/>
</dbReference>
<reference evidence="8 9" key="1">
    <citation type="journal article" date="2024" name="Nat. Commun.">
        <title>Phylogenomics reveals the evolutionary origins of lichenization in chlorophyte algae.</title>
        <authorList>
            <person name="Puginier C."/>
            <person name="Libourel C."/>
            <person name="Otte J."/>
            <person name="Skaloud P."/>
            <person name="Haon M."/>
            <person name="Grisel S."/>
            <person name="Petersen M."/>
            <person name="Berrin J.G."/>
            <person name="Delaux P.M."/>
            <person name="Dal Grande F."/>
            <person name="Keller J."/>
        </authorList>
    </citation>
    <scope>NUCLEOTIDE SEQUENCE [LARGE SCALE GENOMIC DNA]</scope>
    <source>
        <strain evidence="8 9">SAG 245.80</strain>
    </source>
</reference>
<organism evidence="8 9">
    <name type="scientific">Elliptochloris bilobata</name>
    <dbReference type="NCBI Taxonomy" id="381761"/>
    <lineage>
        <taxon>Eukaryota</taxon>
        <taxon>Viridiplantae</taxon>
        <taxon>Chlorophyta</taxon>
        <taxon>core chlorophytes</taxon>
        <taxon>Trebouxiophyceae</taxon>
        <taxon>Trebouxiophyceae incertae sedis</taxon>
        <taxon>Elliptochloris clade</taxon>
        <taxon>Elliptochloris</taxon>
    </lineage>
</organism>
<gene>
    <name evidence="8" type="ORF">WJX81_004391</name>
</gene>